<keyword evidence="5" id="KW-1185">Reference proteome</keyword>
<dbReference type="InterPro" id="IPR001611">
    <property type="entry name" value="Leu-rich_rpt"/>
</dbReference>
<feature type="region of interest" description="Disordered" evidence="3">
    <location>
        <begin position="257"/>
        <end position="293"/>
    </location>
</feature>
<feature type="compositionally biased region" description="Polar residues" evidence="3">
    <location>
        <begin position="257"/>
        <end position="268"/>
    </location>
</feature>
<dbReference type="SUPFAM" id="SSF52058">
    <property type="entry name" value="L domain-like"/>
    <property type="match status" value="1"/>
</dbReference>
<dbReference type="SMART" id="SM00369">
    <property type="entry name" value="LRR_TYP"/>
    <property type="match status" value="4"/>
</dbReference>
<dbReference type="STRING" id="869754.A0A1A0HAA7"/>
<accession>A0A1A0HAA7</accession>
<proteinExistence type="predicted"/>
<feature type="compositionally biased region" description="Basic and acidic residues" evidence="3">
    <location>
        <begin position="343"/>
        <end position="357"/>
    </location>
</feature>
<dbReference type="GeneID" id="30030696"/>
<feature type="region of interest" description="Disordered" evidence="3">
    <location>
        <begin position="308"/>
        <end position="359"/>
    </location>
</feature>
<gene>
    <name evidence="4" type="ORF">METBIDRAFT_43937</name>
</gene>
<dbReference type="Pfam" id="PF10428">
    <property type="entry name" value="SOG2"/>
    <property type="match status" value="1"/>
</dbReference>
<dbReference type="PANTHER" id="PTHR24366:SF96">
    <property type="entry name" value="LEUCINE RICH REPEAT CONTAINING 53"/>
    <property type="match status" value="1"/>
</dbReference>
<organism evidence="4 5">
    <name type="scientific">Metschnikowia bicuspidata var. bicuspidata NRRL YB-4993</name>
    <dbReference type="NCBI Taxonomy" id="869754"/>
    <lineage>
        <taxon>Eukaryota</taxon>
        <taxon>Fungi</taxon>
        <taxon>Dikarya</taxon>
        <taxon>Ascomycota</taxon>
        <taxon>Saccharomycotina</taxon>
        <taxon>Pichiomycetes</taxon>
        <taxon>Metschnikowiaceae</taxon>
        <taxon>Metschnikowia</taxon>
    </lineage>
</organism>
<dbReference type="PROSITE" id="PS51450">
    <property type="entry name" value="LRR"/>
    <property type="match status" value="2"/>
</dbReference>
<keyword evidence="1" id="KW-0433">Leucine-rich repeat</keyword>
<sequence>MSRPPKSSEALGIAEAFHAQAENIRHKRSVRICVDDFAPTSTLADICGTLSMILDQHSPPIQLEHIGLAENQLQRLPAEFWLLCSASLRTLDLRLNQLFSVPENLALHCPNLENLDLLNNWITQVEPALFSPLRSLRFLLLRDNRITHVPPALSGISSLQTLVVSGNPLAAPNADAENTTPARSRDPRALVLPSSPPCDQRTEITLDPQASGQPWPMFSPMPSIERTQSLVDTRTRSLKASRRMGLIINSKQITPDKISYSSAGDSGTPSKPPRKLLLPSRENSDLGDASRFLAPETPPLAATFTSALHAESRPGSRPVLSPKMEPAGPSATPGVPGAVLQKPAKDPEHSLDGHAELDPEPVSYFRRLSVLQETPMDGTVVETPPSNNASEDTDLLRHPSAAKNEVPAPKLHPPKRKVSSAQQNLYFGLLPPNAPGLGPTHGTMHEKSVIVKASRKILFSFSELHLSIKRFAGFCGDKKLSLRIVRLVHSSKEHIDDLVRAMEAMEDGEDNHSSVVGSLHACIGSFKTILTAISENFAALVAKIDTCFIRMVLLTLFGSLHELQNAHRLLTNTGNAPRPLPSLTRNASSLMSSLADSKVKHNQAGPTSTGHSLEDLSLETPSIASASEAVATLEEIDERLYQTISSATINAQVVFSELTKTISKSAMASATTGTGAPLGSAVAAKFKELTQVCMTSMEITKRLVAKLAAIRDSPDPASRRSFWDDINLFLKAVILTFSAVKGIMRDAPIFNEVRGSMANLTKTTKELTIILEASSYKAISDAVGSLPNNNTWHMSNGPPAGANGTSSMLQTAGPMSAVSMPLAAGPMSAVRTPLVATVGTTAAQALLPQQDPQHGPGTPSHGKHNLPPLNLPPLVTTESYNGGLHTAPVQSMEQFYAKNVNPFDRI</sequence>
<dbReference type="PANTHER" id="PTHR24366">
    <property type="entry name" value="IG(IMMUNOGLOBULIN) AND LRR(LEUCINE RICH REPEAT) DOMAINS"/>
    <property type="match status" value="1"/>
</dbReference>
<dbReference type="Proteomes" id="UP000092555">
    <property type="component" value="Unassembled WGS sequence"/>
</dbReference>
<name>A0A1A0HAA7_9ASCO</name>
<keyword evidence="2" id="KW-0677">Repeat</keyword>
<evidence type="ECO:0000256" key="3">
    <source>
        <dbReference type="SAM" id="MobiDB-lite"/>
    </source>
</evidence>
<evidence type="ECO:0000256" key="2">
    <source>
        <dbReference type="ARBA" id="ARBA00022737"/>
    </source>
</evidence>
<feature type="region of interest" description="Disordered" evidence="3">
    <location>
        <begin position="595"/>
        <end position="616"/>
    </location>
</feature>
<dbReference type="EMBL" id="LXTC01000004">
    <property type="protein sequence ID" value="OBA20808.1"/>
    <property type="molecule type" value="Genomic_DNA"/>
</dbReference>
<evidence type="ECO:0008006" key="6">
    <source>
        <dbReference type="Google" id="ProtNLM"/>
    </source>
</evidence>
<dbReference type="InterPro" id="IPR019487">
    <property type="entry name" value="RAM_signalling_pathway_SOG2"/>
</dbReference>
<protein>
    <recommendedName>
        <fullName evidence="6">L domain-like protein</fullName>
    </recommendedName>
</protein>
<reference evidence="4 5" key="1">
    <citation type="submission" date="2016-05" db="EMBL/GenBank/DDBJ databases">
        <title>Comparative genomics of biotechnologically important yeasts.</title>
        <authorList>
            <consortium name="DOE Joint Genome Institute"/>
            <person name="Riley R."/>
            <person name="Haridas S."/>
            <person name="Wolfe K.H."/>
            <person name="Lopes M.R."/>
            <person name="Hittinger C.T."/>
            <person name="Goker M."/>
            <person name="Salamov A."/>
            <person name="Wisecaver J."/>
            <person name="Long T.M."/>
            <person name="Aerts A.L."/>
            <person name="Barry K."/>
            <person name="Choi C."/>
            <person name="Clum A."/>
            <person name="Coughlan A.Y."/>
            <person name="Deshpande S."/>
            <person name="Douglass A.P."/>
            <person name="Hanson S.J."/>
            <person name="Klenk H.-P."/>
            <person name="LaButti K."/>
            <person name="Lapidus A."/>
            <person name="Lindquist E."/>
            <person name="Lipzen A."/>
            <person name="Meier-kolthoff J.P."/>
            <person name="Ohm R.A."/>
            <person name="Otillar R.P."/>
            <person name="Pangilinan J."/>
            <person name="Peng Y."/>
            <person name="Rokas A."/>
            <person name="Rosa C.A."/>
            <person name="Scheuner C."/>
            <person name="Sibirny A.A."/>
            <person name="Slot J.C."/>
            <person name="Stielow J.B."/>
            <person name="Sun H."/>
            <person name="Kurtzman C.P."/>
            <person name="Blackwell M."/>
            <person name="Grigoriev I.V."/>
            <person name="Jeffries T.W."/>
        </authorList>
    </citation>
    <scope>NUCLEOTIDE SEQUENCE [LARGE SCALE GENOMIC DNA]</scope>
    <source>
        <strain evidence="4 5">NRRL YB-4993</strain>
    </source>
</reference>
<dbReference type="InterPro" id="IPR003591">
    <property type="entry name" value="Leu-rich_rpt_typical-subtyp"/>
</dbReference>
<feature type="region of interest" description="Disordered" evidence="3">
    <location>
        <begin position="848"/>
        <end position="871"/>
    </location>
</feature>
<feature type="region of interest" description="Disordered" evidence="3">
    <location>
        <begin position="170"/>
        <end position="230"/>
    </location>
</feature>
<dbReference type="RefSeq" id="XP_018711330.1">
    <property type="nucleotide sequence ID" value="XM_018857720.1"/>
</dbReference>
<dbReference type="InterPro" id="IPR032675">
    <property type="entry name" value="LRR_dom_sf"/>
</dbReference>
<dbReference type="Pfam" id="PF13855">
    <property type="entry name" value="LRR_8"/>
    <property type="match status" value="1"/>
</dbReference>
<dbReference type="OrthoDB" id="1394818at2759"/>
<evidence type="ECO:0000256" key="1">
    <source>
        <dbReference type="ARBA" id="ARBA00022614"/>
    </source>
</evidence>
<dbReference type="Gene3D" id="3.80.10.10">
    <property type="entry name" value="Ribonuclease Inhibitor"/>
    <property type="match status" value="1"/>
</dbReference>
<comment type="caution">
    <text evidence="4">The sequence shown here is derived from an EMBL/GenBank/DDBJ whole genome shotgun (WGS) entry which is preliminary data.</text>
</comment>
<evidence type="ECO:0000313" key="4">
    <source>
        <dbReference type="EMBL" id="OBA20808.1"/>
    </source>
</evidence>
<dbReference type="AlphaFoldDB" id="A0A1A0HAA7"/>
<evidence type="ECO:0000313" key="5">
    <source>
        <dbReference type="Proteomes" id="UP000092555"/>
    </source>
</evidence>